<protein>
    <submittedName>
        <fullName evidence="5">Acyl-CoA thioesterase</fullName>
        <ecNumber evidence="5">3.1.2.20</ecNumber>
    </submittedName>
</protein>
<dbReference type="PANTHER" id="PTHR11049:SF16">
    <property type="entry name" value="PROTEIN VDLD"/>
    <property type="match status" value="1"/>
</dbReference>
<evidence type="ECO:0000256" key="1">
    <source>
        <dbReference type="ARBA" id="ARBA00010458"/>
    </source>
</evidence>
<dbReference type="CDD" id="cd03442">
    <property type="entry name" value="BFIT_BACH"/>
    <property type="match status" value="1"/>
</dbReference>
<evidence type="ECO:0000313" key="6">
    <source>
        <dbReference type="Proteomes" id="UP001564408"/>
    </source>
</evidence>
<dbReference type="Gene3D" id="3.10.129.10">
    <property type="entry name" value="Hotdog Thioesterase"/>
    <property type="match status" value="1"/>
</dbReference>
<dbReference type="InterPro" id="IPR029069">
    <property type="entry name" value="HotDog_dom_sf"/>
</dbReference>
<dbReference type="PROSITE" id="PS51770">
    <property type="entry name" value="HOTDOG_ACOT"/>
    <property type="match status" value="1"/>
</dbReference>
<dbReference type="RefSeq" id="WP_369665705.1">
    <property type="nucleotide sequence ID" value="NZ_JBDKXB010000002.1"/>
</dbReference>
<dbReference type="EC" id="3.1.2.20" evidence="5"/>
<comment type="similarity">
    <text evidence="1">Belongs to the acyl coenzyme A hydrolase family.</text>
</comment>
<keyword evidence="2 3" id="KW-0378">Hydrolase</keyword>
<dbReference type="PANTHER" id="PTHR11049">
    <property type="entry name" value="ACYL COENZYME A THIOESTER HYDROLASE"/>
    <property type="match status" value="1"/>
</dbReference>
<dbReference type="InterPro" id="IPR033120">
    <property type="entry name" value="HOTDOG_ACOT"/>
</dbReference>
<dbReference type="InterPro" id="IPR006683">
    <property type="entry name" value="Thioestr_dom"/>
</dbReference>
<keyword evidence="6" id="KW-1185">Reference proteome</keyword>
<evidence type="ECO:0000313" key="5">
    <source>
        <dbReference type="EMBL" id="MEY6431327.1"/>
    </source>
</evidence>
<dbReference type="Pfam" id="PF03061">
    <property type="entry name" value="4HBT"/>
    <property type="match status" value="1"/>
</dbReference>
<sequence length="170" mass="19458">MEPQHKTLTMTLLMTPDMANFSGHVHGGATLKLLDQVAYACAARYSNRYVVTLSVDQVFFRQPLRVGELVTCLASVNYTGNTSMEVGIRVIAEDIIHKTTRHAMTSYFTMVAVDKQGRPAKVPPLHVETPNERRRYESALLRREFRREIERRHEEIRRLHKADTGEPPPD</sequence>
<dbReference type="InterPro" id="IPR040170">
    <property type="entry name" value="Cytosol_ACT"/>
</dbReference>
<dbReference type="Proteomes" id="UP001564408">
    <property type="component" value="Unassembled WGS sequence"/>
</dbReference>
<comment type="caution">
    <text evidence="5">The sequence shown here is derived from an EMBL/GenBank/DDBJ whole genome shotgun (WGS) entry which is preliminary data.</text>
</comment>
<evidence type="ECO:0000259" key="4">
    <source>
        <dbReference type="PROSITE" id="PS51770"/>
    </source>
</evidence>
<dbReference type="GO" id="GO:0047617">
    <property type="term" value="F:fatty acyl-CoA hydrolase activity"/>
    <property type="evidence" value="ECO:0007669"/>
    <property type="project" value="UniProtKB-EC"/>
</dbReference>
<accession>A0ABV4BA80</accession>
<dbReference type="SUPFAM" id="SSF54637">
    <property type="entry name" value="Thioesterase/thiol ester dehydrase-isomerase"/>
    <property type="match status" value="1"/>
</dbReference>
<name>A0ABV4BA80_9GAMM</name>
<dbReference type="EMBL" id="JBDKXB010000002">
    <property type="protein sequence ID" value="MEY6431327.1"/>
    <property type="molecule type" value="Genomic_DNA"/>
</dbReference>
<organism evidence="5 6">
    <name type="scientific">Thioalkalicoccus limnaeus</name>
    <dbReference type="NCBI Taxonomy" id="120681"/>
    <lineage>
        <taxon>Bacteria</taxon>
        <taxon>Pseudomonadati</taxon>
        <taxon>Pseudomonadota</taxon>
        <taxon>Gammaproteobacteria</taxon>
        <taxon>Chromatiales</taxon>
        <taxon>Chromatiaceae</taxon>
        <taxon>Thioalkalicoccus</taxon>
    </lineage>
</organism>
<gene>
    <name evidence="5" type="ORF">ABC977_02775</name>
</gene>
<proteinExistence type="inferred from homology"/>
<reference evidence="5 6" key="1">
    <citation type="submission" date="2024-05" db="EMBL/GenBank/DDBJ databases">
        <title>Genome Sequence and Characterization of the New Strain Purple Sulfur Bacterium of Genus Thioalkalicoccus.</title>
        <authorList>
            <person name="Bryantseva I.A."/>
            <person name="Kyndt J.A."/>
            <person name="Imhoff J.F."/>
        </authorList>
    </citation>
    <scope>NUCLEOTIDE SEQUENCE [LARGE SCALE GENOMIC DNA]</scope>
    <source>
        <strain evidence="5 6">Um2</strain>
    </source>
</reference>
<evidence type="ECO:0000256" key="3">
    <source>
        <dbReference type="PROSITE-ProRule" id="PRU01106"/>
    </source>
</evidence>
<feature type="domain" description="HotDog ACOT-type" evidence="4">
    <location>
        <begin position="4"/>
        <end position="116"/>
    </location>
</feature>
<evidence type="ECO:0000256" key="2">
    <source>
        <dbReference type="ARBA" id="ARBA00022801"/>
    </source>
</evidence>